<proteinExistence type="predicted"/>
<keyword evidence="2" id="KW-0812">Transmembrane</keyword>
<dbReference type="RefSeq" id="WP_018304746.1">
    <property type="nucleotide sequence ID" value="NZ_KB902315.1"/>
</dbReference>
<dbReference type="InterPro" id="IPR005135">
    <property type="entry name" value="Endo/exonuclease/phosphatase"/>
</dbReference>
<dbReference type="Gene3D" id="3.60.10.10">
    <property type="entry name" value="Endonuclease/exonuclease/phosphatase"/>
    <property type="match status" value="1"/>
</dbReference>
<dbReference type="EMBL" id="AONG01000010">
    <property type="protein sequence ID" value="KIQ69109.1"/>
    <property type="molecule type" value="Genomic_DNA"/>
</dbReference>
<evidence type="ECO:0000313" key="4">
    <source>
        <dbReference type="EMBL" id="KIQ69109.1"/>
    </source>
</evidence>
<dbReference type="GO" id="GO:0003824">
    <property type="term" value="F:catalytic activity"/>
    <property type="evidence" value="ECO:0007669"/>
    <property type="project" value="InterPro"/>
</dbReference>
<feature type="transmembrane region" description="Helical" evidence="2">
    <location>
        <begin position="35"/>
        <end position="55"/>
    </location>
</feature>
<gene>
    <name evidence="4" type="ORF">Wenmar_02178</name>
</gene>
<dbReference type="PATRIC" id="fig|1123501.6.peg.2278"/>
<comment type="caution">
    <text evidence="4">The sequence shown here is derived from an EMBL/GenBank/DDBJ whole genome shotgun (WGS) entry which is preliminary data.</text>
</comment>
<dbReference type="SUPFAM" id="SSF56219">
    <property type="entry name" value="DNase I-like"/>
    <property type="match status" value="1"/>
</dbReference>
<reference evidence="4 5" key="1">
    <citation type="submission" date="2013-01" db="EMBL/GenBank/DDBJ databases">
        <authorList>
            <person name="Fiebig A."/>
            <person name="Goeker M."/>
            <person name="Klenk H.-P.P."/>
        </authorList>
    </citation>
    <scope>NUCLEOTIDE SEQUENCE [LARGE SCALE GENOMIC DNA]</scope>
    <source>
        <strain evidence="4 5">DSM 24838</strain>
    </source>
</reference>
<evidence type="ECO:0000259" key="3">
    <source>
        <dbReference type="Pfam" id="PF03372"/>
    </source>
</evidence>
<dbReference type="Pfam" id="PF03372">
    <property type="entry name" value="Exo_endo_phos"/>
    <property type="match status" value="1"/>
</dbReference>
<protein>
    <recommendedName>
        <fullName evidence="3">Endonuclease/exonuclease/phosphatase domain-containing protein</fullName>
    </recommendedName>
</protein>
<feature type="transmembrane region" description="Helical" evidence="2">
    <location>
        <begin position="61"/>
        <end position="78"/>
    </location>
</feature>
<feature type="compositionally biased region" description="Basic and acidic residues" evidence="1">
    <location>
        <begin position="324"/>
        <end position="335"/>
    </location>
</feature>
<keyword evidence="5" id="KW-1185">Reference proteome</keyword>
<feature type="transmembrane region" description="Helical" evidence="2">
    <location>
        <begin position="6"/>
        <end position="23"/>
    </location>
</feature>
<dbReference type="eggNOG" id="COG3021">
    <property type="taxonomic scope" value="Bacteria"/>
</dbReference>
<feature type="region of interest" description="Disordered" evidence="1">
    <location>
        <begin position="323"/>
        <end position="364"/>
    </location>
</feature>
<organism evidence="4 5">
    <name type="scientific">Wenxinia marina DSM 24838</name>
    <dbReference type="NCBI Taxonomy" id="1123501"/>
    <lineage>
        <taxon>Bacteria</taxon>
        <taxon>Pseudomonadati</taxon>
        <taxon>Pseudomonadota</taxon>
        <taxon>Alphaproteobacteria</taxon>
        <taxon>Rhodobacterales</taxon>
        <taxon>Roseobacteraceae</taxon>
        <taxon>Wenxinia</taxon>
    </lineage>
</organism>
<dbReference type="AlphaFoldDB" id="A0A0D0Q3K8"/>
<feature type="domain" description="Endonuclease/exonuclease/phosphatase" evidence="3">
    <location>
        <begin position="107"/>
        <end position="311"/>
    </location>
</feature>
<dbReference type="OrthoDB" id="9796594at2"/>
<evidence type="ECO:0000256" key="2">
    <source>
        <dbReference type="SAM" id="Phobius"/>
    </source>
</evidence>
<keyword evidence="2" id="KW-0472">Membrane</keyword>
<name>A0A0D0Q3K8_9RHOB</name>
<evidence type="ECO:0000313" key="5">
    <source>
        <dbReference type="Proteomes" id="UP000035100"/>
    </source>
</evidence>
<accession>A0A0D0Q3K8</accession>
<sequence length="364" mass="41567">MILTAVIWVLVAFVVLVTLIPLSRISHGAVRSFSFARQQAIIMGVVLLPFAAWTLTDWQRTVALLLLIATTLYQLAYISRFFPMSRVQSLDADPALAANEARCISVLTSNVKLSNRDFQKLIDLTSEIQPDIMVAVEIDDQWAEALSVLHEDYPHRAIRALDNGYGMGLYSRLPLENVHWRELLREGVPSLRATVRLGGELMHLYILHPEPPVPYHSTDGRDAEIGLVGMEVAKDPTPAVVAGDLNDVAWSRTTRRFQRLSGYLDPRVGRGFFNTFHAHVPVWRWPLDHLFHHPRFRLIEMQRLPDIGSDHFPMLFRLALAERNGSDESPEKATEEDREEIEEMAEEERRDKREPIGAHWEDEN</sequence>
<feature type="compositionally biased region" description="Basic and acidic residues" evidence="1">
    <location>
        <begin position="347"/>
        <end position="364"/>
    </location>
</feature>
<dbReference type="InterPro" id="IPR036691">
    <property type="entry name" value="Endo/exonu/phosph_ase_sf"/>
</dbReference>
<feature type="compositionally biased region" description="Acidic residues" evidence="1">
    <location>
        <begin position="336"/>
        <end position="346"/>
    </location>
</feature>
<dbReference type="Proteomes" id="UP000035100">
    <property type="component" value="Unassembled WGS sequence"/>
</dbReference>
<evidence type="ECO:0000256" key="1">
    <source>
        <dbReference type="SAM" id="MobiDB-lite"/>
    </source>
</evidence>
<dbReference type="STRING" id="1123501.Wenmar_02178"/>
<keyword evidence="2" id="KW-1133">Transmembrane helix</keyword>